<dbReference type="Proteomes" id="UP001501455">
    <property type="component" value="Unassembled WGS sequence"/>
</dbReference>
<keyword evidence="2" id="KW-1185">Reference proteome</keyword>
<evidence type="ECO:0000313" key="1">
    <source>
        <dbReference type="EMBL" id="GAA3503091.1"/>
    </source>
</evidence>
<evidence type="ECO:0008006" key="3">
    <source>
        <dbReference type="Google" id="ProtNLM"/>
    </source>
</evidence>
<dbReference type="EMBL" id="BAAAXF010000073">
    <property type="protein sequence ID" value="GAA3503091.1"/>
    <property type="molecule type" value="Genomic_DNA"/>
</dbReference>
<protein>
    <recommendedName>
        <fullName evidence="3">TetR/AcrR family transcriptional regulator</fullName>
    </recommendedName>
</protein>
<accession>A0ABP6U5Y6</accession>
<dbReference type="Gene3D" id="1.10.357.10">
    <property type="entry name" value="Tetracycline Repressor, domain 2"/>
    <property type="match status" value="1"/>
</dbReference>
<comment type="caution">
    <text evidence="1">The sequence shown here is derived from an EMBL/GenBank/DDBJ whole genome shotgun (WGS) entry which is preliminary data.</text>
</comment>
<dbReference type="SUPFAM" id="SSF46689">
    <property type="entry name" value="Homeodomain-like"/>
    <property type="match status" value="1"/>
</dbReference>
<evidence type="ECO:0000313" key="2">
    <source>
        <dbReference type="Proteomes" id="UP001501455"/>
    </source>
</evidence>
<proteinExistence type="predicted"/>
<gene>
    <name evidence="1" type="ORF">GCM10019016_102010</name>
</gene>
<sequence length="212" mass="22863">MADMSSRYSYGPNPHSTGHVISTVRTLMRTGGLDVSLTAIARACGTTRAFLYSNWKTASALHLRALRSELAQAFEAAQRTCPSDGTVPGITAHLTEVVRTVRRHPTTAAVARSAPEVFSAAYTAAKGPLTQDAVERIADLLHPLHPHGGVWGDSELGSRPWKILWIARPAALCPDAVGDRCREDTLDNAFAALLRDLLAPWRESGRLRDGGT</sequence>
<dbReference type="InterPro" id="IPR009057">
    <property type="entry name" value="Homeodomain-like_sf"/>
</dbReference>
<name>A0ABP6U5Y6_9ACTN</name>
<organism evidence="1 2">
    <name type="scientific">Streptomyces prasinosporus</name>
    <dbReference type="NCBI Taxonomy" id="68256"/>
    <lineage>
        <taxon>Bacteria</taxon>
        <taxon>Bacillati</taxon>
        <taxon>Actinomycetota</taxon>
        <taxon>Actinomycetes</taxon>
        <taxon>Kitasatosporales</taxon>
        <taxon>Streptomycetaceae</taxon>
        <taxon>Streptomyces</taxon>
        <taxon>Streptomyces albogriseolus group</taxon>
    </lineage>
</organism>
<reference evidence="2" key="1">
    <citation type="journal article" date="2019" name="Int. J. Syst. Evol. Microbiol.">
        <title>The Global Catalogue of Microorganisms (GCM) 10K type strain sequencing project: providing services to taxonomists for standard genome sequencing and annotation.</title>
        <authorList>
            <consortium name="The Broad Institute Genomics Platform"/>
            <consortium name="The Broad Institute Genome Sequencing Center for Infectious Disease"/>
            <person name="Wu L."/>
            <person name="Ma J."/>
        </authorList>
    </citation>
    <scope>NUCLEOTIDE SEQUENCE [LARGE SCALE GENOMIC DNA]</scope>
    <source>
        <strain evidence="2">JCM 4816</strain>
    </source>
</reference>